<feature type="signal peptide" evidence="2">
    <location>
        <begin position="1"/>
        <end position="30"/>
    </location>
</feature>
<keyword evidence="5" id="KW-1185">Reference proteome</keyword>
<comment type="caution">
    <text evidence="4">The sequence shown here is derived from an EMBL/GenBank/DDBJ whole genome shotgun (WGS) entry which is preliminary data.</text>
</comment>
<dbReference type="RefSeq" id="WP_314508832.1">
    <property type="nucleotide sequence ID" value="NZ_JASJOU010000001.1"/>
</dbReference>
<reference evidence="4" key="1">
    <citation type="submission" date="2023-05" db="EMBL/GenBank/DDBJ databases">
        <authorList>
            <person name="Zhang X."/>
        </authorList>
    </citation>
    <scope>NUCLEOTIDE SEQUENCE</scope>
    <source>
        <strain evidence="4">BD1B2-1</strain>
    </source>
</reference>
<accession>A0AAE3QWE4</accession>
<sequence>MIRKTTNAFLRKRLPITLLFCLCYVIQSFAQNTKLFESVSAQETGITFKNTITESRTENALTYENLYNGGGVAIGDINNDGLDDIYFISNMQLNKLYLNLGNLKFKDITDKAKVGGRKGWKSGVTMIDINGDGLLDIYVCYSGKKNPEERRNQLFINKGDLTFEEKAAAYKLDDPGYSTQGAFFDYDKDGDLDMFLLNTNVQVIRQLEFEQAQKTTHPYAGDKLLRNDNGVFTDVTLSAGIKSNALGFGLGIAVSDINKDGWLDMYVSNDYIEPDYLYINNGDGTFTDKLTEYIHHISYFSMGSNVSDINNDGWPDIFTLDMLPEDNNRQKLLYGPENYEQYGLMVRQGFYHQNMRNMLQLNNGNGTFSEIGQLAGISNTDWSWAPLFADYDNDGWKDLFVTNGYFRDYTNRDFLKYKGDFYFQKAVAKEKVDTFELVQSMSSTPLHNYIFRNEQNLQFSNKSEEWGFDVKNFSNGAAYADLDNDGDLDLVVNNQNEVASIYRNRSVENGSKSRYLKIKLKGAGLNTQALGSKISIYVGKDLQYFEQMPTRGYQSSVSPVIHVGVGAAQLVDSIRIEWPRGGVELLKAVKTNDVLVIEEKNQSNIRATLSSVKPVFSKVTSFIPYKHEEYDINDFKRQPLLMTMLSPCGPVMATADVNRDGLMDVYVGGGKEHPGKLYVQTKKGGFTESTGLVLKDDAESTDADALFLDVDRDGDQDLFIGSGGYHDYESSSSVLTDRLYLNNGSGKFYRAVNALPELKVSKSCVRAVDFDKDGDLDLFVGGRVIPGKYPQAPSSFILLNDGRGVFSDQTSVILAGLQSIGMITDAVWMDLDKDQWPDLVLSGECMPIRIFINKDGKALEETTSQYFTHAESGIWSRMAAADFDKDGDLDLIIGNFGLNSQLHASDKEPITLTYKDFDNNGSVEPILSAYVQGKPYPFVSRDELLDQMYSMRRKFTNYASYADAQITDIFSSEDLKSANTLSVNTLETIYLENKDGKLIKHSLPVEAQFSPVHAIHIMDYNEDGNPDFVLTGNQSAIRIRLGMIDANYGQLFMGDGKGNFTYINQIQSGLNIKGDVKATKTIQLGGITYLLVGINNAEVEIYQLSKP</sequence>
<dbReference type="InterPro" id="IPR013517">
    <property type="entry name" value="FG-GAP"/>
</dbReference>
<name>A0AAE3QWE4_9BACT</name>
<dbReference type="InterPro" id="IPR011519">
    <property type="entry name" value="UnbV_ASPIC"/>
</dbReference>
<feature type="domain" description="ASPIC/UnbV" evidence="3">
    <location>
        <begin position="529"/>
        <end position="595"/>
    </location>
</feature>
<dbReference type="InterPro" id="IPR028994">
    <property type="entry name" value="Integrin_alpha_N"/>
</dbReference>
<protein>
    <submittedName>
        <fullName evidence="4">VCBS repeat-containing protein</fullName>
    </submittedName>
</protein>
<evidence type="ECO:0000313" key="4">
    <source>
        <dbReference type="EMBL" id="MDJ1499304.1"/>
    </source>
</evidence>
<dbReference type="InterPro" id="IPR027039">
    <property type="entry name" value="Crtac1"/>
</dbReference>
<dbReference type="Pfam" id="PF13517">
    <property type="entry name" value="FG-GAP_3"/>
    <property type="match status" value="5"/>
</dbReference>
<organism evidence="4 5">
    <name type="scientific">Xanthocytophaga agilis</name>
    <dbReference type="NCBI Taxonomy" id="3048010"/>
    <lineage>
        <taxon>Bacteria</taxon>
        <taxon>Pseudomonadati</taxon>
        <taxon>Bacteroidota</taxon>
        <taxon>Cytophagia</taxon>
        <taxon>Cytophagales</taxon>
        <taxon>Rhodocytophagaceae</taxon>
        <taxon>Xanthocytophaga</taxon>
    </lineage>
</organism>
<dbReference type="PANTHER" id="PTHR16026">
    <property type="entry name" value="CARTILAGE ACIDIC PROTEIN 1"/>
    <property type="match status" value="1"/>
</dbReference>
<evidence type="ECO:0000259" key="3">
    <source>
        <dbReference type="Pfam" id="PF07593"/>
    </source>
</evidence>
<dbReference type="Gene3D" id="2.130.10.130">
    <property type="entry name" value="Integrin alpha, N-terminal"/>
    <property type="match status" value="5"/>
</dbReference>
<dbReference type="PANTHER" id="PTHR16026:SF0">
    <property type="entry name" value="CARTILAGE ACIDIC PROTEIN 1"/>
    <property type="match status" value="1"/>
</dbReference>
<evidence type="ECO:0000256" key="2">
    <source>
        <dbReference type="SAM" id="SignalP"/>
    </source>
</evidence>
<keyword evidence="1 2" id="KW-0732">Signal</keyword>
<dbReference type="SUPFAM" id="SSF69318">
    <property type="entry name" value="Integrin alpha N-terminal domain"/>
    <property type="match status" value="3"/>
</dbReference>
<proteinExistence type="predicted"/>
<dbReference type="AlphaFoldDB" id="A0AAE3QWE4"/>
<feature type="chain" id="PRO_5042131001" evidence="2">
    <location>
        <begin position="31"/>
        <end position="1107"/>
    </location>
</feature>
<gene>
    <name evidence="4" type="ORF">QNI22_01535</name>
</gene>
<dbReference type="EMBL" id="JASJOU010000001">
    <property type="protein sequence ID" value="MDJ1499304.1"/>
    <property type="molecule type" value="Genomic_DNA"/>
</dbReference>
<evidence type="ECO:0000256" key="1">
    <source>
        <dbReference type="ARBA" id="ARBA00022729"/>
    </source>
</evidence>
<evidence type="ECO:0000313" key="5">
    <source>
        <dbReference type="Proteomes" id="UP001232063"/>
    </source>
</evidence>
<dbReference type="Proteomes" id="UP001232063">
    <property type="component" value="Unassembled WGS sequence"/>
</dbReference>
<dbReference type="Pfam" id="PF07593">
    <property type="entry name" value="UnbV_ASPIC"/>
    <property type="match status" value="1"/>
</dbReference>